<protein>
    <submittedName>
        <fullName evidence="6">Zn(2)-C6 fungal-type domain-containing protein</fullName>
    </submittedName>
</protein>
<dbReference type="InterPro" id="IPR050613">
    <property type="entry name" value="Sec_Metabolite_Reg"/>
</dbReference>
<evidence type="ECO:0000313" key="6">
    <source>
        <dbReference type="EMBL" id="KAF7302363.1"/>
    </source>
</evidence>
<dbReference type="CDD" id="cd00067">
    <property type="entry name" value="GAL4"/>
    <property type="match status" value="1"/>
</dbReference>
<feature type="compositionally biased region" description="Low complexity" evidence="4">
    <location>
        <begin position="676"/>
        <end position="708"/>
    </location>
</feature>
<feature type="region of interest" description="Disordered" evidence="4">
    <location>
        <begin position="129"/>
        <end position="154"/>
    </location>
</feature>
<dbReference type="InterPro" id="IPR036864">
    <property type="entry name" value="Zn2-C6_fun-type_DNA-bd_sf"/>
</dbReference>
<evidence type="ECO:0000256" key="3">
    <source>
        <dbReference type="ARBA" id="ARBA00023242"/>
    </source>
</evidence>
<gene>
    <name evidence="6" type="ORF">HMN09_00869900</name>
</gene>
<keyword evidence="3" id="KW-0539">Nucleus</keyword>
<dbReference type="GO" id="GO:0000981">
    <property type="term" value="F:DNA-binding transcription factor activity, RNA polymerase II-specific"/>
    <property type="evidence" value="ECO:0007669"/>
    <property type="project" value="InterPro"/>
</dbReference>
<dbReference type="SMART" id="SM00906">
    <property type="entry name" value="Fungal_trans"/>
    <property type="match status" value="1"/>
</dbReference>
<dbReference type="Proteomes" id="UP000613580">
    <property type="component" value="Unassembled WGS sequence"/>
</dbReference>
<dbReference type="SUPFAM" id="SSF57701">
    <property type="entry name" value="Zn2/Cys6 DNA-binding domain"/>
    <property type="match status" value="1"/>
</dbReference>
<proteinExistence type="predicted"/>
<evidence type="ECO:0000256" key="2">
    <source>
        <dbReference type="ARBA" id="ARBA00022723"/>
    </source>
</evidence>
<evidence type="ECO:0000259" key="5">
    <source>
        <dbReference type="PROSITE" id="PS50048"/>
    </source>
</evidence>
<dbReference type="GO" id="GO:0005634">
    <property type="term" value="C:nucleus"/>
    <property type="evidence" value="ECO:0007669"/>
    <property type="project" value="UniProtKB-SubCell"/>
</dbReference>
<keyword evidence="2" id="KW-0479">Metal-binding</keyword>
<dbReference type="SMART" id="SM00066">
    <property type="entry name" value="GAL4"/>
    <property type="match status" value="1"/>
</dbReference>
<dbReference type="Pfam" id="PF04082">
    <property type="entry name" value="Fungal_trans"/>
    <property type="match status" value="1"/>
</dbReference>
<dbReference type="Pfam" id="PF00172">
    <property type="entry name" value="Zn_clus"/>
    <property type="match status" value="1"/>
</dbReference>
<feature type="compositionally biased region" description="Low complexity" evidence="4">
    <location>
        <begin position="133"/>
        <end position="149"/>
    </location>
</feature>
<organism evidence="6 7">
    <name type="scientific">Mycena chlorophos</name>
    <name type="common">Agaric fungus</name>
    <name type="synonym">Agaricus chlorophos</name>
    <dbReference type="NCBI Taxonomy" id="658473"/>
    <lineage>
        <taxon>Eukaryota</taxon>
        <taxon>Fungi</taxon>
        <taxon>Dikarya</taxon>
        <taxon>Basidiomycota</taxon>
        <taxon>Agaricomycotina</taxon>
        <taxon>Agaricomycetes</taxon>
        <taxon>Agaricomycetidae</taxon>
        <taxon>Agaricales</taxon>
        <taxon>Marasmiineae</taxon>
        <taxon>Mycenaceae</taxon>
        <taxon>Mycena</taxon>
    </lineage>
</organism>
<feature type="region of interest" description="Disordered" evidence="4">
    <location>
        <begin position="670"/>
        <end position="732"/>
    </location>
</feature>
<evidence type="ECO:0000256" key="4">
    <source>
        <dbReference type="SAM" id="MobiDB-lite"/>
    </source>
</evidence>
<dbReference type="PROSITE" id="PS50048">
    <property type="entry name" value="ZN2_CY6_FUNGAL_2"/>
    <property type="match status" value="1"/>
</dbReference>
<sequence>MAPAPKEDRPRKKPGRVPTSCAECRRLKLRCDKNIPCGKCVSRGCSAICPDGQLASAKGHRLVLANTEELHDRIETLTSRVRDLEDGLRKLNESCTDRPHPLLKPELLAIKNPPLANFRENLHVIPPFRESDSASSSASPPSDSGSGPPRTDEENLMDAFGTLTIGPHGDSSFIGQTARTEYLLTAHIKPWYPDVPAVFPPLVTRLPKRISDIAFPDAEVKDNDLGREVYELLPPLSEAIRLCDTYLEHGVYLPFSLQRTELLDDVLDNVYRAGSFGSQHTHRSLSLLFSVFAIAALFDPNKPSYSVEAEDYYHLARTSLALSSPVRNPTIGAVQSLIHMAQYVDLSDWVGDTPSTNTAWLHLGTALRLSSSLGLHLDSERWQLAKEASRRRSRVYWQLFIHDTWMSFSLGRPPSLSMQQMDCPYPPDPPEVVAEDNGKGASFFTWSCNYSMLLHNVISSAFAVKPPAYNTILELDRKIRDFFVPNQLRPTCGGEHPSPPDPVLMQRFIVLQMKEGTLLNLHRAYFGQALQEQPDELASHRFVPSVMAAYRSAWRLIRSLVMSWRAHPQMLSRIGSVWSPALTAGLVMCMLVVRSPTSKMVPSAMEELDALVQLFQDASETCRFAAQNLPSMLFIHRKAQQSLDTSILLPCAMTPADLDRLGGKTHLIAAPHAHPSDQPGGSSGSGSSSSPSLSHGSRGSTSSNSASPREIPLTDNGIATPDPNNPANGMHPLIAEDMRSFDLGEPSLFYGATFSSDDMTGVQFSGLGGASSSSSSAFGAHPISGYAGTGGGFGGMGGVGSGAGGFGGFTGGSPLVLDATWQNFVEQLGFSGS</sequence>
<dbReference type="AlphaFoldDB" id="A0A8H6SNQ0"/>
<dbReference type="Gene3D" id="4.10.240.10">
    <property type="entry name" value="Zn(2)-C6 fungal-type DNA-binding domain"/>
    <property type="match status" value="1"/>
</dbReference>
<accession>A0A8H6SNQ0</accession>
<dbReference type="InterPro" id="IPR007219">
    <property type="entry name" value="XnlR_reg_dom"/>
</dbReference>
<name>A0A8H6SNQ0_MYCCL</name>
<dbReference type="CDD" id="cd12148">
    <property type="entry name" value="fungal_TF_MHR"/>
    <property type="match status" value="1"/>
</dbReference>
<evidence type="ECO:0000256" key="1">
    <source>
        <dbReference type="ARBA" id="ARBA00004123"/>
    </source>
</evidence>
<dbReference type="InterPro" id="IPR001138">
    <property type="entry name" value="Zn2Cys6_DnaBD"/>
</dbReference>
<dbReference type="PROSITE" id="PS00463">
    <property type="entry name" value="ZN2_CY6_FUNGAL_1"/>
    <property type="match status" value="1"/>
</dbReference>
<dbReference type="GO" id="GO:0003677">
    <property type="term" value="F:DNA binding"/>
    <property type="evidence" value="ECO:0007669"/>
    <property type="project" value="InterPro"/>
</dbReference>
<reference evidence="6" key="1">
    <citation type="submission" date="2020-05" db="EMBL/GenBank/DDBJ databases">
        <title>Mycena genomes resolve the evolution of fungal bioluminescence.</title>
        <authorList>
            <person name="Tsai I.J."/>
        </authorList>
    </citation>
    <scope>NUCLEOTIDE SEQUENCE</scope>
    <source>
        <strain evidence="6">110903Hualien_Pintung</strain>
    </source>
</reference>
<dbReference type="OrthoDB" id="424974at2759"/>
<dbReference type="PANTHER" id="PTHR31001">
    <property type="entry name" value="UNCHARACTERIZED TRANSCRIPTIONAL REGULATORY PROTEIN"/>
    <property type="match status" value="1"/>
</dbReference>
<keyword evidence="7" id="KW-1185">Reference proteome</keyword>
<evidence type="ECO:0000313" key="7">
    <source>
        <dbReference type="Proteomes" id="UP000613580"/>
    </source>
</evidence>
<dbReference type="GO" id="GO:0008270">
    <property type="term" value="F:zinc ion binding"/>
    <property type="evidence" value="ECO:0007669"/>
    <property type="project" value="InterPro"/>
</dbReference>
<dbReference type="GO" id="GO:0006351">
    <property type="term" value="P:DNA-templated transcription"/>
    <property type="evidence" value="ECO:0007669"/>
    <property type="project" value="InterPro"/>
</dbReference>
<dbReference type="EMBL" id="JACAZE010000012">
    <property type="protein sequence ID" value="KAF7302363.1"/>
    <property type="molecule type" value="Genomic_DNA"/>
</dbReference>
<comment type="caution">
    <text evidence="6">The sequence shown here is derived from an EMBL/GenBank/DDBJ whole genome shotgun (WGS) entry which is preliminary data.</text>
</comment>
<dbReference type="PANTHER" id="PTHR31001:SF56">
    <property type="entry name" value="ZN(2)-C6 FUNGAL-TYPE DOMAIN-CONTAINING PROTEIN"/>
    <property type="match status" value="1"/>
</dbReference>
<feature type="domain" description="Zn(2)-C6 fungal-type" evidence="5">
    <location>
        <begin position="20"/>
        <end position="49"/>
    </location>
</feature>
<comment type="subcellular location">
    <subcellularLocation>
        <location evidence="1">Nucleus</location>
    </subcellularLocation>
</comment>